<comment type="caution">
    <text evidence="3">The sequence shown here is derived from an EMBL/GenBank/DDBJ whole genome shotgun (WGS) entry which is preliminary data.</text>
</comment>
<gene>
    <name evidence="3" type="ORF">GND69_002797</name>
</gene>
<dbReference type="GO" id="GO:1990238">
    <property type="term" value="F:double-stranded DNA endonuclease activity"/>
    <property type="evidence" value="ECO:0007669"/>
    <property type="project" value="TreeGrafter"/>
</dbReference>
<proteinExistence type="inferred from homology"/>
<sequence length="337" mass="38537">MNNSGTPHPHDSFFKIVMSELEAARDFLNIHLPPATCHLPPATCHLPPALLAVCDLDTLQLESTSFVDADLRPYISDILWSVETTRGTGYVYALIEHQSRPEKYITFRMLKYSLAAMQRHLDVHKKLPLVIPVLFYAGKRTPYPFSMNWLEAFDDPEMAAELYCQDFPLVDITRVPDDEILQHRRVALMEFLLKNVIRCDLMELTDTLTELLVRQLESGYTTEKTLLAAINYAVRDGDTDDYHRFINTLAQRLPQQKDNIMTVAQRLREEGLEKGLEKGIIIGEQRGIEKGRLEGKLEGRLEGKLEVARQMLANGMDRNAVMQITGLSEDDMKNIRH</sequence>
<dbReference type="PANTHER" id="PTHR34611:SF2">
    <property type="entry name" value="INACTIVE RECOMBINATION-PROMOTING NUCLEASE-LIKE PROTEIN RPNE-RELATED"/>
    <property type="match status" value="1"/>
</dbReference>
<feature type="domain" description="Transposase (putative) YhgA-like" evidence="2">
    <location>
        <begin position="44"/>
        <end position="216"/>
    </location>
</feature>
<dbReference type="GO" id="GO:0006310">
    <property type="term" value="P:DNA recombination"/>
    <property type="evidence" value="ECO:0007669"/>
    <property type="project" value="TreeGrafter"/>
</dbReference>
<feature type="domain" description="Transposase (putative) YhgA-like" evidence="2">
    <location>
        <begin position="9"/>
        <end position="35"/>
    </location>
</feature>
<dbReference type="InterPro" id="IPR051699">
    <property type="entry name" value="Rpn/YhgA-like_nuclease"/>
</dbReference>
<comment type="similarity">
    <text evidence="1">Belongs to the Rpn/YhgA-like nuclease family.</text>
</comment>
<name>A0A735RIA8_SALDZ</name>
<dbReference type="InterPro" id="IPR010106">
    <property type="entry name" value="RpnA"/>
</dbReference>
<reference evidence="3" key="1">
    <citation type="journal article" date="2018" name="Genome Biol.">
        <title>SKESA: strategic k-mer extension for scrupulous assemblies.</title>
        <authorList>
            <person name="Souvorov A."/>
            <person name="Agarwala R."/>
            <person name="Lipman D.J."/>
        </authorList>
    </citation>
    <scope>NUCLEOTIDE SEQUENCE</scope>
    <source>
        <strain evidence="3">128-87</strain>
    </source>
</reference>
<dbReference type="Pfam" id="PF04754">
    <property type="entry name" value="Transposase_31"/>
    <property type="match status" value="2"/>
</dbReference>
<dbReference type="PANTHER" id="PTHR34611">
    <property type="match status" value="1"/>
</dbReference>
<evidence type="ECO:0000313" key="3">
    <source>
        <dbReference type="EMBL" id="HAE7123019.1"/>
    </source>
</evidence>
<evidence type="ECO:0000256" key="1">
    <source>
        <dbReference type="ARBA" id="ARBA00009787"/>
    </source>
</evidence>
<dbReference type="NCBIfam" id="TIGR01784">
    <property type="entry name" value="T_den_put_tspse"/>
    <property type="match status" value="1"/>
</dbReference>
<dbReference type="InterPro" id="IPR006842">
    <property type="entry name" value="Transposase_31"/>
</dbReference>
<protein>
    <submittedName>
        <fullName evidence="3">Rpn family recombination-promoting nuclease/putative transposase</fullName>
    </submittedName>
</protein>
<evidence type="ECO:0000259" key="2">
    <source>
        <dbReference type="Pfam" id="PF04754"/>
    </source>
</evidence>
<dbReference type="AlphaFoldDB" id="A0A735RIA8"/>
<reference evidence="3" key="2">
    <citation type="submission" date="2018-07" db="EMBL/GenBank/DDBJ databases">
        <authorList>
            <consortium name="NCBI Pathogen Detection Project"/>
        </authorList>
    </citation>
    <scope>NUCLEOTIDE SEQUENCE</scope>
    <source>
        <strain evidence="3">128-87</strain>
    </source>
</reference>
<dbReference type="EMBL" id="DAASUW010000016">
    <property type="protein sequence ID" value="HAE7123019.1"/>
    <property type="molecule type" value="Genomic_DNA"/>
</dbReference>
<accession>A0A735RIA8</accession>
<organism evidence="3">
    <name type="scientific">Salmonella enterica subsp. diarizonae serovar 48:i:z</name>
    <dbReference type="NCBI Taxonomy" id="1192842"/>
    <lineage>
        <taxon>Bacteria</taxon>
        <taxon>Pseudomonadati</taxon>
        <taxon>Pseudomonadota</taxon>
        <taxon>Gammaproteobacteria</taxon>
        <taxon>Enterobacterales</taxon>
        <taxon>Enterobacteriaceae</taxon>
        <taxon>Salmonella</taxon>
    </lineage>
</organism>